<dbReference type="CDD" id="cd14473">
    <property type="entry name" value="FERM_B-lobe"/>
    <property type="match status" value="1"/>
</dbReference>
<feature type="domain" description="G-protein coupled receptors family 1 profile" evidence="8">
    <location>
        <begin position="72"/>
        <end position="369"/>
    </location>
</feature>
<name>A0A1I8H7L9_9PLAT</name>
<dbReference type="GO" id="GO:0031032">
    <property type="term" value="P:actomyosin structure organization"/>
    <property type="evidence" value="ECO:0007669"/>
    <property type="project" value="TreeGrafter"/>
</dbReference>
<dbReference type="Proteomes" id="UP000095280">
    <property type="component" value="Unplaced"/>
</dbReference>
<evidence type="ECO:0000313" key="9">
    <source>
        <dbReference type="Proteomes" id="UP000095280"/>
    </source>
</evidence>
<dbReference type="AlphaFoldDB" id="A0A1I8H7L9"/>
<proteinExistence type="predicted"/>
<dbReference type="InterPro" id="IPR000299">
    <property type="entry name" value="FERM_domain"/>
</dbReference>
<dbReference type="InterPro" id="IPR014352">
    <property type="entry name" value="FERM/acyl-CoA-bd_prot_sf"/>
</dbReference>
<dbReference type="CDD" id="cd01765">
    <property type="entry name" value="FERM_F0_F1"/>
    <property type="match status" value="1"/>
</dbReference>
<dbReference type="Gene3D" id="1.20.80.10">
    <property type="match status" value="1"/>
</dbReference>
<feature type="transmembrane region" description="Helical" evidence="6">
    <location>
        <begin position="92"/>
        <end position="115"/>
    </location>
</feature>
<feature type="compositionally biased region" description="Low complexity" evidence="5">
    <location>
        <begin position="284"/>
        <end position="296"/>
    </location>
</feature>
<evidence type="ECO:0000256" key="3">
    <source>
        <dbReference type="ARBA" id="ARBA00022989"/>
    </source>
</evidence>
<reference evidence="10" key="1">
    <citation type="submission" date="2016-11" db="UniProtKB">
        <authorList>
            <consortium name="WormBaseParasite"/>
        </authorList>
    </citation>
    <scope>IDENTIFICATION</scope>
</reference>
<protein>
    <submittedName>
        <fullName evidence="10">G_PROTEIN_RECEP_F1_2 domain-containing protein</fullName>
    </submittedName>
</protein>
<dbReference type="InterPro" id="IPR018979">
    <property type="entry name" value="FERM_N"/>
</dbReference>
<feature type="transmembrane region" description="Helical" evidence="6">
    <location>
        <begin position="349"/>
        <end position="371"/>
    </location>
</feature>
<keyword evidence="9" id="KW-1185">Reference proteome</keyword>
<dbReference type="PROSITE" id="PS50262">
    <property type="entry name" value="G_PROTEIN_RECEP_F1_2"/>
    <property type="match status" value="1"/>
</dbReference>
<dbReference type="InterPro" id="IPR019748">
    <property type="entry name" value="FERM_central"/>
</dbReference>
<dbReference type="InterPro" id="IPR029071">
    <property type="entry name" value="Ubiquitin-like_domsf"/>
</dbReference>
<dbReference type="Pfam" id="PF00373">
    <property type="entry name" value="FERM_M"/>
    <property type="match status" value="1"/>
</dbReference>
<dbReference type="Pfam" id="PF09379">
    <property type="entry name" value="FERM_N"/>
    <property type="match status" value="1"/>
</dbReference>
<dbReference type="InterPro" id="IPR035963">
    <property type="entry name" value="FERM_2"/>
</dbReference>
<dbReference type="InterPro" id="IPR017452">
    <property type="entry name" value="GPCR_Rhodpsn_7TM"/>
</dbReference>
<dbReference type="PRINTS" id="PR00935">
    <property type="entry name" value="BAND41"/>
</dbReference>
<dbReference type="SUPFAM" id="SSF54236">
    <property type="entry name" value="Ubiquitin-like"/>
    <property type="match status" value="1"/>
</dbReference>
<accession>A0A1I8H7L9</accession>
<feature type="domain" description="FERM" evidence="7">
    <location>
        <begin position="441"/>
        <end position="696"/>
    </location>
</feature>
<feature type="transmembrane region" description="Helical" evidence="6">
    <location>
        <begin position="58"/>
        <end position="80"/>
    </location>
</feature>
<comment type="subcellular location">
    <subcellularLocation>
        <location evidence="1">Membrane</location>
    </subcellularLocation>
</comment>
<keyword evidence="3 6" id="KW-1133">Transmembrane helix</keyword>
<dbReference type="GO" id="GO:0016020">
    <property type="term" value="C:membrane"/>
    <property type="evidence" value="ECO:0007669"/>
    <property type="project" value="UniProtKB-SubCell"/>
</dbReference>
<feature type="region of interest" description="Disordered" evidence="5">
    <location>
        <begin position="281"/>
        <end position="309"/>
    </location>
</feature>
<dbReference type="Gene3D" id="1.20.1070.10">
    <property type="entry name" value="Rhodopsin 7-helix transmembrane proteins"/>
    <property type="match status" value="1"/>
</dbReference>
<evidence type="ECO:0000259" key="8">
    <source>
        <dbReference type="PROSITE" id="PS50262"/>
    </source>
</evidence>
<evidence type="ECO:0000256" key="5">
    <source>
        <dbReference type="SAM" id="MobiDB-lite"/>
    </source>
</evidence>
<dbReference type="Gene3D" id="3.10.20.90">
    <property type="entry name" value="Phosphatidylinositol 3-kinase Catalytic Subunit, Chain A, domain 1"/>
    <property type="match status" value="1"/>
</dbReference>
<dbReference type="SUPFAM" id="SSF81321">
    <property type="entry name" value="Family A G protein-coupled receptor-like"/>
    <property type="match status" value="1"/>
</dbReference>
<feature type="transmembrane region" description="Helical" evidence="6">
    <location>
        <begin position="315"/>
        <end position="337"/>
    </location>
</feature>
<dbReference type="WBParaSite" id="maker-uti_cns_0004797-snap-gene-0.2-mRNA-1">
    <property type="protein sequence ID" value="maker-uti_cns_0004797-snap-gene-0.2-mRNA-1"/>
    <property type="gene ID" value="maker-uti_cns_0004797-snap-gene-0.2"/>
</dbReference>
<evidence type="ECO:0000259" key="7">
    <source>
        <dbReference type="PROSITE" id="PS50057"/>
    </source>
</evidence>
<dbReference type="InterPro" id="IPR019749">
    <property type="entry name" value="Band_41_domain"/>
</dbReference>
<feature type="transmembrane region" description="Helical" evidence="6">
    <location>
        <begin position="127"/>
        <end position="148"/>
    </location>
</feature>
<dbReference type="SUPFAM" id="SSF47031">
    <property type="entry name" value="Second domain of FERM"/>
    <property type="match status" value="1"/>
</dbReference>
<keyword evidence="4 6" id="KW-0472">Membrane</keyword>
<dbReference type="GO" id="GO:0005856">
    <property type="term" value="C:cytoskeleton"/>
    <property type="evidence" value="ECO:0007669"/>
    <property type="project" value="TreeGrafter"/>
</dbReference>
<evidence type="ECO:0000256" key="2">
    <source>
        <dbReference type="ARBA" id="ARBA00022692"/>
    </source>
</evidence>
<organism evidence="9 10">
    <name type="scientific">Macrostomum lignano</name>
    <dbReference type="NCBI Taxonomy" id="282301"/>
    <lineage>
        <taxon>Eukaryota</taxon>
        <taxon>Metazoa</taxon>
        <taxon>Spiralia</taxon>
        <taxon>Lophotrochozoa</taxon>
        <taxon>Platyhelminthes</taxon>
        <taxon>Rhabditophora</taxon>
        <taxon>Macrostomorpha</taxon>
        <taxon>Macrostomida</taxon>
        <taxon>Macrostomidae</taxon>
        <taxon>Macrostomum</taxon>
    </lineage>
</organism>
<evidence type="ECO:0000256" key="1">
    <source>
        <dbReference type="ARBA" id="ARBA00004370"/>
    </source>
</evidence>
<dbReference type="PANTHER" id="PTHR23280">
    <property type="entry name" value="4.1 G PROTEIN"/>
    <property type="match status" value="1"/>
</dbReference>
<keyword evidence="2 6" id="KW-0812">Transmembrane</keyword>
<evidence type="ECO:0000313" key="10">
    <source>
        <dbReference type="WBParaSite" id="maker-uti_cns_0004797-snap-gene-0.2-mRNA-1"/>
    </source>
</evidence>
<sequence length="696" mass="77711">LGNSSVGQCSANQSELQSTHPWLFAPSSLNSLLCLGSADFCDVIQQRNCHFAATLRPYSTAFCAFNALNIVSNALSFAVFSKQDVSSGTVQCIVVLLLKALSLLEILFHFFFLMYHITEYSLFSSALSFSGIDSSIVFCVLINLLIVLQTSFHIGRNWLVVLISTFRFEAVCRAMKPVKVFSSVSRVHAILAAIVVASLAISMPRFFYFTCVACQRPDGVYSLDSLDMRMRQPFYSAFNNIYLIGALLLFQTGGPILVVCYFSARIILGLRRHRRFQQSLRKNASSYSASQGRGSSARGGGGGGQSSQQGTRGNLLVIILCVTFLVLEFPLFISKIVDGRISNKKLDALIVGMSKFATLLDSFLNIFIYCISNSRFRQDLYELVKLPACRRRCAAAARRNRAGGDAYKQRQAAIDGETIALRPITEVTMCSIFSAASTREVDFYVQLLDGNKKAFSLPGNHKGQDLLRAVLNSIGVPEQQFFGLRYQDSRKTLQWVNVRKSVHSLVKCCRGGLSDLVGEKSCQLFLAIRFYPNDPCRELSETTRLQVFLQTIQDIQSGAVVVPRDKAPRLAALMLQSYHGDFDHQMGFPLNNYSLFADLRPGIDSEVASMYRMFKGLPASRAEYQFLSHVKWLEGYGRVNFRVLLDDGSRSTLCIETTGIVLRSQSASGSQACFFWPRIKKFQLKKHRMVMKVRSK</sequence>
<dbReference type="SMART" id="SM00295">
    <property type="entry name" value="B41"/>
    <property type="match status" value="1"/>
</dbReference>
<dbReference type="PROSITE" id="PS50057">
    <property type="entry name" value="FERM_3"/>
    <property type="match status" value="1"/>
</dbReference>
<evidence type="ECO:0000256" key="4">
    <source>
        <dbReference type="ARBA" id="ARBA00023136"/>
    </source>
</evidence>
<dbReference type="PANTHER" id="PTHR23280:SF25">
    <property type="entry name" value="MOESIN_EZRIN_RADIXIN HOMOLOG 1"/>
    <property type="match status" value="1"/>
</dbReference>
<evidence type="ECO:0000256" key="6">
    <source>
        <dbReference type="SAM" id="Phobius"/>
    </source>
</evidence>
<feature type="transmembrane region" description="Helical" evidence="6">
    <location>
        <begin position="189"/>
        <end position="208"/>
    </location>
</feature>
<feature type="transmembrane region" description="Helical" evidence="6">
    <location>
        <begin position="241"/>
        <end position="268"/>
    </location>
</feature>